<keyword evidence="2" id="KW-1185">Reference proteome</keyword>
<evidence type="ECO:0000313" key="2">
    <source>
        <dbReference type="Proteomes" id="UP000002774"/>
    </source>
</evidence>
<gene>
    <name evidence="1" type="ORF">Mucpa_6225</name>
</gene>
<sequence length="336" mass="38576">MFEIVRTIPGDSNFSDFENFIKEVYPADSPAHQIAESINYEYLEAGYLVKVNGHTYCRAALYHNPHLYYRSLKASSIGNFEAVDNPALSAELIKQIALHAKQSGAQYLIGPMNGSTWDNYRFSVEHNYPPFFLEPYHHLYYNRHFLSAGFKVIANYYSSIETDLGFNNPAMMQREAEFRQAGVVIRDLDMAGFEQELEKVFAFNSLAFQSNLLYTPVTKADFIRKYAQTKRLIDPRMVLMAEDAQGNLIGYFFCIQDFYNRKRKTLIAKTVARHPDKKWSGMGHVLGNIICKRAFNDGYQAIIHAFMYNEGTSNTMSKNFAGNPYKNYVLMGMELS</sequence>
<dbReference type="EMBL" id="CM001403">
    <property type="protein sequence ID" value="EHQ30281.1"/>
    <property type="molecule type" value="Genomic_DNA"/>
</dbReference>
<dbReference type="eggNOG" id="COG1247">
    <property type="taxonomic scope" value="Bacteria"/>
</dbReference>
<evidence type="ECO:0008006" key="3">
    <source>
        <dbReference type="Google" id="ProtNLM"/>
    </source>
</evidence>
<proteinExistence type="predicted"/>
<dbReference type="SUPFAM" id="SSF55729">
    <property type="entry name" value="Acyl-CoA N-acyltransferases (Nat)"/>
    <property type="match status" value="1"/>
</dbReference>
<dbReference type="InterPro" id="IPR039968">
    <property type="entry name" value="BcerS-like"/>
</dbReference>
<dbReference type="HOGENOM" id="CLU_789143_0_0_10"/>
<dbReference type="PANTHER" id="PTHR41368:SF1">
    <property type="entry name" value="PROTEIN YGHO"/>
    <property type="match status" value="1"/>
</dbReference>
<dbReference type="RefSeq" id="WP_008511887.1">
    <property type="nucleotide sequence ID" value="NZ_CM001403.1"/>
</dbReference>
<accession>H1Y1E7</accession>
<dbReference type="AlphaFoldDB" id="H1Y1E7"/>
<evidence type="ECO:0000313" key="1">
    <source>
        <dbReference type="EMBL" id="EHQ30281.1"/>
    </source>
</evidence>
<reference evidence="1" key="1">
    <citation type="submission" date="2011-09" db="EMBL/GenBank/DDBJ databases">
        <title>The permanent draft genome of Mucilaginibacter paludis DSM 18603.</title>
        <authorList>
            <consortium name="US DOE Joint Genome Institute (JGI-PGF)"/>
            <person name="Lucas S."/>
            <person name="Han J."/>
            <person name="Lapidus A."/>
            <person name="Bruce D."/>
            <person name="Goodwin L."/>
            <person name="Pitluck S."/>
            <person name="Peters L."/>
            <person name="Kyrpides N."/>
            <person name="Mavromatis K."/>
            <person name="Ivanova N."/>
            <person name="Mikhailova N."/>
            <person name="Held B."/>
            <person name="Detter J.C."/>
            <person name="Tapia R."/>
            <person name="Han C."/>
            <person name="Land M."/>
            <person name="Hauser L."/>
            <person name="Markowitz V."/>
            <person name="Cheng J.-F."/>
            <person name="Hugenholtz P."/>
            <person name="Woyke T."/>
            <person name="Wu D."/>
            <person name="Tindall B."/>
            <person name="Brambilla E."/>
            <person name="Klenk H.-P."/>
            <person name="Eisen J.A."/>
        </authorList>
    </citation>
    <scope>NUCLEOTIDE SEQUENCE [LARGE SCALE GENOMIC DNA]</scope>
    <source>
        <strain evidence="1">DSM 18603</strain>
    </source>
</reference>
<dbReference type="OrthoDB" id="62581at2"/>
<name>H1Y1E7_9SPHI</name>
<dbReference type="InterPro" id="IPR016181">
    <property type="entry name" value="Acyl_CoA_acyltransferase"/>
</dbReference>
<dbReference type="PANTHER" id="PTHR41368">
    <property type="entry name" value="PROTEIN YGHO"/>
    <property type="match status" value="1"/>
</dbReference>
<protein>
    <recommendedName>
        <fullName evidence="3">N-acetyltransferase domain-containing protein</fullName>
    </recommendedName>
</protein>
<organism evidence="1 2">
    <name type="scientific">Mucilaginibacter paludis DSM 18603</name>
    <dbReference type="NCBI Taxonomy" id="714943"/>
    <lineage>
        <taxon>Bacteria</taxon>
        <taxon>Pseudomonadati</taxon>
        <taxon>Bacteroidota</taxon>
        <taxon>Sphingobacteriia</taxon>
        <taxon>Sphingobacteriales</taxon>
        <taxon>Sphingobacteriaceae</taxon>
        <taxon>Mucilaginibacter</taxon>
    </lineage>
</organism>
<dbReference type="Proteomes" id="UP000002774">
    <property type="component" value="Chromosome"/>
</dbReference>
<dbReference type="STRING" id="714943.Mucpa_6225"/>